<dbReference type="CDD" id="cd08060">
    <property type="entry name" value="MPN_UPF0172"/>
    <property type="match status" value="1"/>
</dbReference>
<dbReference type="InterPro" id="IPR037518">
    <property type="entry name" value="MPN"/>
</dbReference>
<evidence type="ECO:0000313" key="4">
    <source>
        <dbReference type="Proteomes" id="UP001347796"/>
    </source>
</evidence>
<feature type="domain" description="MPN" evidence="2">
    <location>
        <begin position="4"/>
        <end position="141"/>
    </location>
</feature>
<evidence type="ECO:0000313" key="3">
    <source>
        <dbReference type="EMBL" id="KAK6174776.1"/>
    </source>
</evidence>
<evidence type="ECO:0000259" key="2">
    <source>
        <dbReference type="PROSITE" id="PS50249"/>
    </source>
</evidence>
<dbReference type="PANTHER" id="PTHR12941">
    <property type="entry name" value="ER MEMBRANE PROTEIN COMPLEX"/>
    <property type="match status" value="1"/>
</dbReference>
<protein>
    <recommendedName>
        <fullName evidence="2">MPN domain-containing protein</fullName>
    </recommendedName>
</protein>
<proteinExistence type="inferred from homology"/>
<sequence length="198" mass="22432">MADITLNVQAYCKVILHAAKYPHAGVCGVLLAEESKVKESKSLKFVDCVPLFHISLGLAPMLEAALLQIEGYCKTKGLVIGGYYQANPNYDDQTLNHSAKTVGRKLSDHIPEACVFMIDNRRIFPESVSEAYKVYLFKDNNFKESDKRETVEEETIQKASDLLRAEAYRKLIDFDNHLDDLSNDWRNVEINQLISQCV</sequence>
<comment type="caution">
    <text evidence="3">The sequence shown here is derived from an EMBL/GenBank/DDBJ whole genome shotgun (WGS) entry which is preliminary data.</text>
</comment>
<keyword evidence="4" id="KW-1185">Reference proteome</keyword>
<accession>A0AAN8PND8</accession>
<name>A0AAN8PND8_PATCE</name>
<dbReference type="PROSITE" id="PS50249">
    <property type="entry name" value="MPN"/>
    <property type="match status" value="1"/>
</dbReference>
<dbReference type="PANTHER" id="PTHR12941:SF10">
    <property type="entry name" value="ER MEMBRANE PROTEIN COMPLEX SUBUNIT 8_9 HOMOLOG"/>
    <property type="match status" value="1"/>
</dbReference>
<dbReference type="Proteomes" id="UP001347796">
    <property type="component" value="Unassembled WGS sequence"/>
</dbReference>
<organism evidence="3 4">
    <name type="scientific">Patella caerulea</name>
    <name type="common">Rayed Mediterranean limpet</name>
    <dbReference type="NCBI Taxonomy" id="87958"/>
    <lineage>
        <taxon>Eukaryota</taxon>
        <taxon>Metazoa</taxon>
        <taxon>Spiralia</taxon>
        <taxon>Lophotrochozoa</taxon>
        <taxon>Mollusca</taxon>
        <taxon>Gastropoda</taxon>
        <taxon>Patellogastropoda</taxon>
        <taxon>Patelloidea</taxon>
        <taxon>Patellidae</taxon>
        <taxon>Patella</taxon>
    </lineage>
</organism>
<comment type="similarity">
    <text evidence="1">Belongs to the EMC8/EMC9 family.</text>
</comment>
<evidence type="ECO:0000256" key="1">
    <source>
        <dbReference type="ARBA" id="ARBA00007461"/>
    </source>
</evidence>
<dbReference type="Pfam" id="PF03665">
    <property type="entry name" value="UPF0172"/>
    <property type="match status" value="1"/>
</dbReference>
<dbReference type="GO" id="GO:0072546">
    <property type="term" value="C:EMC complex"/>
    <property type="evidence" value="ECO:0007669"/>
    <property type="project" value="InterPro"/>
</dbReference>
<dbReference type="InterPro" id="IPR005366">
    <property type="entry name" value="EMC8/9"/>
</dbReference>
<gene>
    <name evidence="3" type="ORF">SNE40_017989</name>
</gene>
<dbReference type="AlphaFoldDB" id="A0AAN8PND8"/>
<dbReference type="EMBL" id="JAZGQO010000011">
    <property type="protein sequence ID" value="KAK6174776.1"/>
    <property type="molecule type" value="Genomic_DNA"/>
</dbReference>
<reference evidence="3 4" key="1">
    <citation type="submission" date="2024-01" db="EMBL/GenBank/DDBJ databases">
        <title>The genome of the rayed Mediterranean limpet Patella caerulea (Linnaeus, 1758).</title>
        <authorList>
            <person name="Anh-Thu Weber A."/>
            <person name="Halstead-Nussloch G."/>
        </authorList>
    </citation>
    <scope>NUCLEOTIDE SEQUENCE [LARGE SCALE GENOMIC DNA]</scope>
    <source>
        <strain evidence="3">AATW-2023a</strain>
        <tissue evidence="3">Whole specimen</tissue>
    </source>
</reference>